<keyword evidence="2" id="KW-1185">Reference proteome</keyword>
<evidence type="ECO:0000313" key="2">
    <source>
        <dbReference type="Proteomes" id="UP000789901"/>
    </source>
</evidence>
<protein>
    <submittedName>
        <fullName evidence="1">28722_t:CDS:1</fullName>
    </submittedName>
</protein>
<dbReference type="Proteomes" id="UP000789901">
    <property type="component" value="Unassembled WGS sequence"/>
</dbReference>
<organism evidence="1 2">
    <name type="scientific">Gigaspora margarita</name>
    <dbReference type="NCBI Taxonomy" id="4874"/>
    <lineage>
        <taxon>Eukaryota</taxon>
        <taxon>Fungi</taxon>
        <taxon>Fungi incertae sedis</taxon>
        <taxon>Mucoromycota</taxon>
        <taxon>Glomeromycotina</taxon>
        <taxon>Glomeromycetes</taxon>
        <taxon>Diversisporales</taxon>
        <taxon>Gigasporaceae</taxon>
        <taxon>Gigaspora</taxon>
    </lineage>
</organism>
<proteinExistence type="predicted"/>
<name>A0ABN7WY62_GIGMA</name>
<sequence>MDFILEVMKDIITKEKEVNDLSQEESYSLKGKEPSYEVLTGYQRLAEMDISIRIELNDLGFEEKNPVVASKDQSHIILILNITKKHLLSKPTATKVLDAYYNLNKSVKELLDNTRFGSNKKQDNNLELKKVMKFGKIVGYNGSNRPKEESQNLNDCGAEIDHEKKSENDESDNVDNIDKTIVDKENYNEKNNKKEINKKKQNCATKITKNREYNYQRAAINSDAKRMTNIG</sequence>
<accession>A0ABN7WY62</accession>
<reference evidence="1 2" key="1">
    <citation type="submission" date="2021-06" db="EMBL/GenBank/DDBJ databases">
        <authorList>
            <person name="Kallberg Y."/>
            <person name="Tangrot J."/>
            <person name="Rosling A."/>
        </authorList>
    </citation>
    <scope>NUCLEOTIDE SEQUENCE [LARGE SCALE GENOMIC DNA]</scope>
    <source>
        <strain evidence="1 2">120-4 pot B 10/14</strain>
    </source>
</reference>
<feature type="non-terminal residue" evidence="1">
    <location>
        <position position="231"/>
    </location>
</feature>
<feature type="non-terminal residue" evidence="1">
    <location>
        <position position="1"/>
    </location>
</feature>
<gene>
    <name evidence="1" type="ORF">GMARGA_LOCUS36321</name>
</gene>
<dbReference type="EMBL" id="CAJVQB010071084">
    <property type="protein sequence ID" value="CAG8843041.1"/>
    <property type="molecule type" value="Genomic_DNA"/>
</dbReference>
<evidence type="ECO:0000313" key="1">
    <source>
        <dbReference type="EMBL" id="CAG8843041.1"/>
    </source>
</evidence>
<comment type="caution">
    <text evidence="1">The sequence shown here is derived from an EMBL/GenBank/DDBJ whole genome shotgun (WGS) entry which is preliminary data.</text>
</comment>